<dbReference type="InterPro" id="IPR006674">
    <property type="entry name" value="HD_domain"/>
</dbReference>
<keyword evidence="6" id="KW-0808">Transferase</keyword>
<dbReference type="GO" id="GO:0015969">
    <property type="term" value="P:guanosine tetraphosphate metabolic process"/>
    <property type="evidence" value="ECO:0007669"/>
    <property type="project" value="InterPro"/>
</dbReference>
<dbReference type="Gene3D" id="1.10.3210.10">
    <property type="entry name" value="Hypothetical protein af1432"/>
    <property type="match status" value="1"/>
</dbReference>
<dbReference type="Pfam" id="PF13291">
    <property type="entry name" value="ACT_4"/>
    <property type="match status" value="1"/>
</dbReference>
<feature type="domain" description="TGS" evidence="5">
    <location>
        <begin position="413"/>
        <end position="474"/>
    </location>
</feature>
<comment type="similarity">
    <text evidence="1">Belongs to the relA/spoT family.</text>
</comment>
<dbReference type="CDD" id="cd00077">
    <property type="entry name" value="HDc"/>
    <property type="match status" value="1"/>
</dbReference>
<dbReference type="Proteomes" id="UP000017184">
    <property type="component" value="Chromosome"/>
</dbReference>
<dbReference type="SMART" id="SM00471">
    <property type="entry name" value="HDc"/>
    <property type="match status" value="1"/>
</dbReference>
<dbReference type="EMBL" id="CP004885">
    <property type="protein sequence ID" value="AGX86877.1"/>
    <property type="molecule type" value="Genomic_DNA"/>
</dbReference>
<evidence type="ECO:0000256" key="2">
    <source>
        <dbReference type="SAM" id="MobiDB-lite"/>
    </source>
</evidence>
<dbReference type="FunFam" id="3.30.460.10:FF:000001">
    <property type="entry name" value="GTP pyrophosphokinase RelA"/>
    <property type="match status" value="1"/>
</dbReference>
<dbReference type="GO" id="GO:0042594">
    <property type="term" value="P:response to starvation"/>
    <property type="evidence" value="ECO:0007669"/>
    <property type="project" value="TreeGrafter"/>
</dbReference>
<dbReference type="Gene3D" id="3.30.70.260">
    <property type="match status" value="1"/>
</dbReference>
<dbReference type="SMART" id="SM00954">
    <property type="entry name" value="RelA_SpoT"/>
    <property type="match status" value="1"/>
</dbReference>
<dbReference type="InterPro" id="IPR004095">
    <property type="entry name" value="TGS"/>
</dbReference>
<dbReference type="AlphaFoldDB" id="U5N695"/>
<dbReference type="Pfam" id="PF13328">
    <property type="entry name" value="HD_4"/>
    <property type="match status" value="1"/>
</dbReference>
<dbReference type="PROSITE" id="PS51880">
    <property type="entry name" value="TGS"/>
    <property type="match status" value="1"/>
</dbReference>
<dbReference type="InterPro" id="IPR004811">
    <property type="entry name" value="RelA/Spo_fam"/>
</dbReference>
<feature type="region of interest" description="Disordered" evidence="2">
    <location>
        <begin position="1"/>
        <end position="23"/>
    </location>
</feature>
<dbReference type="HOGENOM" id="CLU_012300_3_0_4"/>
<dbReference type="InterPro" id="IPR003607">
    <property type="entry name" value="HD/PDEase_dom"/>
</dbReference>
<dbReference type="PANTHER" id="PTHR21262">
    <property type="entry name" value="GUANOSINE-3',5'-BIS DIPHOSPHATE 3'-PYROPHOSPHOHYDROLASE"/>
    <property type="match status" value="1"/>
</dbReference>
<organism evidence="6 7">
    <name type="scientific">Candidatus Symbiobacter mobilis CR</name>
    <dbReference type="NCBI Taxonomy" id="946483"/>
    <lineage>
        <taxon>Bacteria</taxon>
        <taxon>Pseudomonadati</taxon>
        <taxon>Pseudomonadota</taxon>
        <taxon>Betaproteobacteria</taxon>
        <taxon>Burkholderiales</taxon>
        <taxon>Comamonadaceae</taxon>
    </lineage>
</organism>
<gene>
    <name evidence="6" type="primary">relA-1</name>
    <name evidence="6" type="ORF">Cenrod_0771</name>
</gene>
<evidence type="ECO:0000259" key="3">
    <source>
        <dbReference type="PROSITE" id="PS51671"/>
    </source>
</evidence>
<dbReference type="InterPro" id="IPR012676">
    <property type="entry name" value="TGS-like"/>
</dbReference>
<reference evidence="6 7" key="1">
    <citation type="journal article" date="2013" name="Genome Biol.">
        <title>Genomic analysis reveals key aspects of prokaryotic symbiosis in the phototrophic consortium "Chlorochromatium aggregatum".</title>
        <authorList>
            <person name="Liu Z."/>
            <person name="Muller J."/>
            <person name="Li T."/>
            <person name="Alvey R.M."/>
            <person name="Vogl K."/>
            <person name="Frigaard N.U."/>
            <person name="Rockwell N.C."/>
            <person name="Boyd E.S."/>
            <person name="Tomsho L.P."/>
            <person name="Schuster S.C."/>
            <person name="Henke P."/>
            <person name="Rohde M."/>
            <person name="Overmann J."/>
            <person name="Bryant D.A."/>
        </authorList>
    </citation>
    <scope>NUCLEOTIDE SEQUENCE [LARGE SCALE GENOMIC DNA]</scope>
    <source>
        <strain evidence="6">CR</strain>
    </source>
</reference>
<dbReference type="SUPFAM" id="SSF109604">
    <property type="entry name" value="HD-domain/PDEase-like"/>
    <property type="match status" value="1"/>
</dbReference>
<dbReference type="GO" id="GO:0008893">
    <property type="term" value="F:guanosine-3',5'-bis(diphosphate) 3'-diphosphatase activity"/>
    <property type="evidence" value="ECO:0007669"/>
    <property type="project" value="TreeGrafter"/>
</dbReference>
<dbReference type="GO" id="GO:0005886">
    <property type="term" value="C:plasma membrane"/>
    <property type="evidence" value="ECO:0007669"/>
    <property type="project" value="TreeGrafter"/>
</dbReference>
<dbReference type="Pfam" id="PF02824">
    <property type="entry name" value="TGS"/>
    <property type="match status" value="1"/>
</dbReference>
<proteinExistence type="inferred from homology"/>
<evidence type="ECO:0000259" key="5">
    <source>
        <dbReference type="PROSITE" id="PS51880"/>
    </source>
</evidence>
<dbReference type="PATRIC" id="fig|946483.4.peg.771"/>
<evidence type="ECO:0000313" key="6">
    <source>
        <dbReference type="EMBL" id="AGX86877.1"/>
    </source>
</evidence>
<dbReference type="GO" id="GO:0015949">
    <property type="term" value="P:nucleobase-containing small molecule interconversion"/>
    <property type="evidence" value="ECO:0007669"/>
    <property type="project" value="UniProtKB-ARBA"/>
</dbReference>
<dbReference type="CDD" id="cd05399">
    <property type="entry name" value="NT_Rel-Spo_like"/>
    <property type="match status" value="1"/>
</dbReference>
<dbReference type="GO" id="GO:0016301">
    <property type="term" value="F:kinase activity"/>
    <property type="evidence" value="ECO:0007669"/>
    <property type="project" value="UniProtKB-KW"/>
</dbReference>
<dbReference type="OrthoDB" id="9805041at2"/>
<dbReference type="eggNOG" id="COG0317">
    <property type="taxonomic scope" value="Bacteria"/>
</dbReference>
<protein>
    <submittedName>
        <fullName evidence="6">GTP pyrophosphokinase</fullName>
    </submittedName>
</protein>
<dbReference type="InterPro" id="IPR012675">
    <property type="entry name" value="Beta-grasp_dom_sf"/>
</dbReference>
<evidence type="ECO:0000256" key="1">
    <source>
        <dbReference type="RuleBase" id="RU003847"/>
    </source>
</evidence>
<dbReference type="PROSITE" id="PS51671">
    <property type="entry name" value="ACT"/>
    <property type="match status" value="1"/>
</dbReference>
<dbReference type="SUPFAM" id="SSF81271">
    <property type="entry name" value="TGS-like"/>
    <property type="match status" value="1"/>
</dbReference>
<evidence type="ECO:0000313" key="7">
    <source>
        <dbReference type="Proteomes" id="UP000017184"/>
    </source>
</evidence>
<sequence>MNGPQPTAVTSSQESPSPGTPAYPRDTAVEALCLALAEKLQYLTEGELVRVREACQFACDAHAGQTRRSGEPYITHPIAVASQCAEWKLDAQAIMAALLHDVIEDCAVNKTVLQSRFGSPVAAMVDGLTKLDKLKFSTREENQAESFRKMLFAMGRDVRVILIKLADRMHNMQTLANLSREGQVRIATETLEIYAPIAHRLGLNQTYLDLQDLAFRYLLPWRYTVLSKALQRAHKRNRNLFRTVQSTLERAFHTHGMKVEITGRRKSLYSIYRKMCEKNLSFAHVTDIFGFRIQVPGLLDCYTALGLLHQIYKPIPGRFKDYIAICKSNGYQSLHTTVIGPSGTSIEFQLRTEAMHLVAQSGVASHWMYKKQRGFDPKGQTEWAWLQSLLEVGEAVQDSVEFWEHIKVGLFTDAIYVFTPQGKIHALPRGATVLDFAYAVHSDLGNHAAYGVIDNATVSLSTELRNGNTVHIHRDSSVTPNPSWLEFVHTPKARTKIRQHLKTLHPPELQTLGQRLLLWALRSEGFDNVPGEQGSAASVWDKLLRFSGTRSSTELLAEIGSGRRLAHVIAKRLAKLLVDSGHAPNPSLLSVEPPPTQEEVNSGMVTINGGESTAVRYATCCRPIPGDDILGYLGRGESLTIHICGCNVAQKLQHRNRDRFIPVQWGPKPVRSFETEIIVTVGNGKGVFAKVAACLSAAQADIHRVNMPDASVRGPTRIHFIVGVRDRKQLETVLHRLHNEPCVSSARRGHSQPPPSAEQSDTLTY</sequence>
<comment type="function">
    <text evidence="1">In eubacteria ppGpp (guanosine 3'-diphosphate 5'-diphosphate) is a mediator of the stringent response that coordinates a variety of cellular activities in response to changes in nutritional abundance.</text>
</comment>
<dbReference type="KEGG" id="cbx:Cenrod_0771"/>
<dbReference type="Pfam" id="PF04607">
    <property type="entry name" value="RelA_SpoT"/>
    <property type="match status" value="1"/>
</dbReference>
<dbReference type="InterPro" id="IPR007685">
    <property type="entry name" value="RelA_SpoT"/>
</dbReference>
<dbReference type="CDD" id="cd04876">
    <property type="entry name" value="ACT_RelA-SpoT"/>
    <property type="match status" value="1"/>
</dbReference>
<dbReference type="STRING" id="946483.Cenrod_0771"/>
<feature type="domain" description="ACT" evidence="3">
    <location>
        <begin position="676"/>
        <end position="751"/>
    </location>
</feature>
<dbReference type="PANTHER" id="PTHR21262:SF36">
    <property type="entry name" value="BIFUNCTIONAL (P)PPGPP SYNTHASE_HYDROLASE SPOT"/>
    <property type="match status" value="1"/>
</dbReference>
<feature type="compositionally biased region" description="Polar residues" evidence="2">
    <location>
        <begin position="1"/>
        <end position="17"/>
    </location>
</feature>
<dbReference type="SUPFAM" id="SSF81301">
    <property type="entry name" value="Nucleotidyltransferase"/>
    <property type="match status" value="1"/>
</dbReference>
<dbReference type="RefSeq" id="WP_022771698.1">
    <property type="nucleotide sequence ID" value="NC_022576.1"/>
</dbReference>
<dbReference type="PROSITE" id="PS51831">
    <property type="entry name" value="HD"/>
    <property type="match status" value="1"/>
</dbReference>
<name>U5N695_9BURK</name>
<dbReference type="Gene3D" id="3.30.460.10">
    <property type="entry name" value="Beta Polymerase, domain 2"/>
    <property type="match status" value="1"/>
</dbReference>
<accession>U5N695</accession>
<keyword evidence="6" id="KW-0418">Kinase</keyword>
<dbReference type="FunFam" id="1.10.3210.10:FF:000001">
    <property type="entry name" value="GTP pyrophosphokinase RelA"/>
    <property type="match status" value="1"/>
</dbReference>
<dbReference type="GO" id="GO:0008728">
    <property type="term" value="F:GTP diphosphokinase activity"/>
    <property type="evidence" value="ECO:0007669"/>
    <property type="project" value="TreeGrafter"/>
</dbReference>
<dbReference type="FunFam" id="3.10.20.30:FF:000002">
    <property type="entry name" value="GTP pyrophosphokinase (RelA/SpoT)"/>
    <property type="match status" value="1"/>
</dbReference>
<dbReference type="NCBIfam" id="TIGR00691">
    <property type="entry name" value="spoT_relA"/>
    <property type="match status" value="1"/>
</dbReference>
<feature type="region of interest" description="Disordered" evidence="2">
    <location>
        <begin position="741"/>
        <end position="765"/>
    </location>
</feature>
<feature type="domain" description="HD" evidence="4">
    <location>
        <begin position="73"/>
        <end position="172"/>
    </location>
</feature>
<dbReference type="InterPro" id="IPR043519">
    <property type="entry name" value="NT_sf"/>
</dbReference>
<evidence type="ECO:0000259" key="4">
    <source>
        <dbReference type="PROSITE" id="PS51831"/>
    </source>
</evidence>
<dbReference type="InterPro" id="IPR002912">
    <property type="entry name" value="ACT_dom"/>
</dbReference>
<keyword evidence="7" id="KW-1185">Reference proteome</keyword>
<dbReference type="Gene3D" id="3.10.20.30">
    <property type="match status" value="1"/>
</dbReference>